<gene>
    <name evidence="1" type="ORF">KUF71_009249</name>
</gene>
<dbReference type="AlphaFoldDB" id="A0AAE1HEU0"/>
<dbReference type="EMBL" id="JAHWGI010000985">
    <property type="protein sequence ID" value="KAK3919962.1"/>
    <property type="molecule type" value="Genomic_DNA"/>
</dbReference>
<comment type="caution">
    <text evidence="1">The sequence shown here is derived from an EMBL/GenBank/DDBJ whole genome shotgun (WGS) entry which is preliminary data.</text>
</comment>
<dbReference type="GO" id="GO:0006508">
    <property type="term" value="P:proteolysis"/>
    <property type="evidence" value="ECO:0007669"/>
    <property type="project" value="UniProtKB-KW"/>
</dbReference>
<accession>A0AAE1HEU0</accession>
<keyword evidence="2" id="KW-1185">Reference proteome</keyword>
<organism evidence="1 2">
    <name type="scientific">Frankliniella fusca</name>
    <dbReference type="NCBI Taxonomy" id="407009"/>
    <lineage>
        <taxon>Eukaryota</taxon>
        <taxon>Metazoa</taxon>
        <taxon>Ecdysozoa</taxon>
        <taxon>Arthropoda</taxon>
        <taxon>Hexapoda</taxon>
        <taxon>Insecta</taxon>
        <taxon>Pterygota</taxon>
        <taxon>Neoptera</taxon>
        <taxon>Paraneoptera</taxon>
        <taxon>Thysanoptera</taxon>
        <taxon>Terebrantia</taxon>
        <taxon>Thripoidea</taxon>
        <taxon>Thripidae</taxon>
        <taxon>Frankliniella</taxon>
    </lineage>
</organism>
<feature type="non-terminal residue" evidence="1">
    <location>
        <position position="1"/>
    </location>
</feature>
<reference evidence="1" key="2">
    <citation type="journal article" date="2023" name="BMC Genomics">
        <title>Pest status, molecular evolution, and epigenetic factors derived from the genome assembly of Frankliniella fusca, a thysanopteran phytovirus vector.</title>
        <authorList>
            <person name="Catto M.A."/>
            <person name="Labadie P.E."/>
            <person name="Jacobson A.L."/>
            <person name="Kennedy G.G."/>
            <person name="Srinivasan R."/>
            <person name="Hunt B.G."/>
        </authorList>
    </citation>
    <scope>NUCLEOTIDE SEQUENCE</scope>
    <source>
        <strain evidence="1">PL_HMW_Pooled</strain>
    </source>
</reference>
<protein>
    <submittedName>
        <fullName evidence="1">Vacuolar membrane protease</fullName>
    </submittedName>
</protein>
<keyword evidence="1" id="KW-0378">Hydrolase</keyword>
<evidence type="ECO:0000313" key="1">
    <source>
        <dbReference type="EMBL" id="KAK3919962.1"/>
    </source>
</evidence>
<name>A0AAE1HEU0_9NEOP</name>
<evidence type="ECO:0000313" key="2">
    <source>
        <dbReference type="Proteomes" id="UP001219518"/>
    </source>
</evidence>
<dbReference type="GO" id="GO:0008233">
    <property type="term" value="F:peptidase activity"/>
    <property type="evidence" value="ECO:0007669"/>
    <property type="project" value="UniProtKB-KW"/>
</dbReference>
<dbReference type="Proteomes" id="UP001219518">
    <property type="component" value="Unassembled WGS sequence"/>
</dbReference>
<keyword evidence="1" id="KW-0645">Protease</keyword>
<reference evidence="1" key="1">
    <citation type="submission" date="2021-07" db="EMBL/GenBank/DDBJ databases">
        <authorList>
            <person name="Catto M.A."/>
            <person name="Jacobson A."/>
            <person name="Kennedy G."/>
            <person name="Labadie P."/>
            <person name="Hunt B.G."/>
            <person name="Srinivasan R."/>
        </authorList>
    </citation>
    <scope>NUCLEOTIDE SEQUENCE</scope>
    <source>
        <strain evidence="1">PL_HMW_Pooled</strain>
        <tissue evidence="1">Head</tissue>
    </source>
</reference>
<proteinExistence type="predicted"/>
<sequence>MQHVTRREVYAIYREKARFPLAAKIEHVTDTLLARFKYGDGDNNKAKDKEEIRRLCYEFYRRSSKRGSLDMEDSVNKDWMDGTLNLTYTLTTPNSIGRPQKPFDQLELRQKRRRVEKFSAVSVAELALALEIRVRKEGKEDLAKLLHAIFDDEDLASKIRSSYLKDLKSKPVEFLTPEESFALFIHMDLSRDSYQLLRNTMIAKNLTEMFPSYYKLQCLELILHIAYRLPFRRWRVSSKEDKDEMSKRQQSIQERFRKEAGLLVDVVKRGHGTTNDGNTSRRFFRDPVNTSDVTGVDLQLIKMLHTIIE</sequence>